<organism evidence="13 14">
    <name type="scientific">Exidia glandulosa HHB12029</name>
    <dbReference type="NCBI Taxonomy" id="1314781"/>
    <lineage>
        <taxon>Eukaryota</taxon>
        <taxon>Fungi</taxon>
        <taxon>Dikarya</taxon>
        <taxon>Basidiomycota</taxon>
        <taxon>Agaricomycotina</taxon>
        <taxon>Agaricomycetes</taxon>
        <taxon>Auriculariales</taxon>
        <taxon>Exidiaceae</taxon>
        <taxon>Exidia</taxon>
    </lineage>
</organism>
<dbReference type="GO" id="GO:0005634">
    <property type="term" value="C:nucleus"/>
    <property type="evidence" value="ECO:0007669"/>
    <property type="project" value="TreeGrafter"/>
</dbReference>
<dbReference type="PANTHER" id="PTHR10828">
    <property type="entry name" value="M-PHASE INDUCER PHOSPHATASE DUAL SPECIFICITY PHOSPHATASE CDC25"/>
    <property type="match status" value="1"/>
</dbReference>
<dbReference type="PROSITE" id="PS50206">
    <property type="entry name" value="RHODANESE_3"/>
    <property type="match status" value="1"/>
</dbReference>
<reference evidence="13 14" key="1">
    <citation type="journal article" date="2016" name="Mol. Biol. Evol.">
        <title>Comparative Genomics of Early-Diverging Mushroom-Forming Fungi Provides Insights into the Origins of Lignocellulose Decay Capabilities.</title>
        <authorList>
            <person name="Nagy L.G."/>
            <person name="Riley R."/>
            <person name="Tritt A."/>
            <person name="Adam C."/>
            <person name="Daum C."/>
            <person name="Floudas D."/>
            <person name="Sun H."/>
            <person name="Yadav J.S."/>
            <person name="Pangilinan J."/>
            <person name="Larsson K.H."/>
            <person name="Matsuura K."/>
            <person name="Barry K."/>
            <person name="Labutti K."/>
            <person name="Kuo R."/>
            <person name="Ohm R.A."/>
            <person name="Bhattacharya S.S."/>
            <person name="Shirouzu T."/>
            <person name="Yoshinaga Y."/>
            <person name="Martin F.M."/>
            <person name="Grigoriev I.V."/>
            <person name="Hibbett D.S."/>
        </authorList>
    </citation>
    <scope>NUCLEOTIDE SEQUENCE [LARGE SCALE GENOMIC DNA]</scope>
    <source>
        <strain evidence="13 14">HHB12029</strain>
    </source>
</reference>
<evidence type="ECO:0000256" key="8">
    <source>
        <dbReference type="ARBA" id="ARBA00051722"/>
    </source>
</evidence>
<dbReference type="Gene3D" id="3.40.250.10">
    <property type="entry name" value="Rhodanese-like domain"/>
    <property type="match status" value="1"/>
</dbReference>
<evidence type="ECO:0000256" key="2">
    <source>
        <dbReference type="ARBA" id="ARBA00013064"/>
    </source>
</evidence>
<evidence type="ECO:0000256" key="11">
    <source>
        <dbReference type="SAM" id="MobiDB-lite"/>
    </source>
</evidence>
<evidence type="ECO:0000256" key="1">
    <source>
        <dbReference type="ARBA" id="ARBA00011065"/>
    </source>
</evidence>
<dbReference type="GO" id="GO:0000086">
    <property type="term" value="P:G2/M transition of mitotic cell cycle"/>
    <property type="evidence" value="ECO:0007669"/>
    <property type="project" value="TreeGrafter"/>
</dbReference>
<dbReference type="InterPro" id="IPR001763">
    <property type="entry name" value="Rhodanese-like_dom"/>
</dbReference>
<proteinExistence type="inferred from homology"/>
<keyword evidence="5 10" id="KW-0378">Hydrolase</keyword>
<comment type="similarity">
    <text evidence="1 10">Belongs to the MPI phosphatase family.</text>
</comment>
<evidence type="ECO:0000256" key="5">
    <source>
        <dbReference type="ARBA" id="ARBA00022801"/>
    </source>
</evidence>
<dbReference type="SMART" id="SM00450">
    <property type="entry name" value="RHOD"/>
    <property type="match status" value="1"/>
</dbReference>
<name>A0A165I3H0_EXIGL</name>
<protein>
    <recommendedName>
        <fullName evidence="9 10">M-phase inducer phosphatase</fullName>
        <ecNumber evidence="2 10">3.1.3.48</ecNumber>
    </recommendedName>
</protein>
<feature type="compositionally biased region" description="Basic and acidic residues" evidence="11">
    <location>
        <begin position="303"/>
        <end position="322"/>
    </location>
</feature>
<comment type="function">
    <text evidence="10">Tyrosine protein phosphatase which functions as a dosage-dependent inducer of mitotic progression.</text>
</comment>
<dbReference type="GO" id="GO:0110032">
    <property type="term" value="P:positive regulation of G2/MI transition of meiotic cell cycle"/>
    <property type="evidence" value="ECO:0007669"/>
    <property type="project" value="TreeGrafter"/>
</dbReference>
<dbReference type="EMBL" id="KV426000">
    <property type="protein sequence ID" value="KZV92841.1"/>
    <property type="molecule type" value="Genomic_DNA"/>
</dbReference>
<gene>
    <name evidence="13" type="ORF">EXIGLDRAFT_613842</name>
</gene>
<comment type="catalytic activity">
    <reaction evidence="8 10">
        <text>O-phospho-L-tyrosyl-[protein] + H2O = L-tyrosyl-[protein] + phosphate</text>
        <dbReference type="Rhea" id="RHEA:10684"/>
        <dbReference type="Rhea" id="RHEA-COMP:10136"/>
        <dbReference type="Rhea" id="RHEA-COMP:20101"/>
        <dbReference type="ChEBI" id="CHEBI:15377"/>
        <dbReference type="ChEBI" id="CHEBI:43474"/>
        <dbReference type="ChEBI" id="CHEBI:46858"/>
        <dbReference type="ChEBI" id="CHEBI:61978"/>
        <dbReference type="EC" id="3.1.3.48"/>
    </reaction>
</comment>
<evidence type="ECO:0000256" key="7">
    <source>
        <dbReference type="ARBA" id="ARBA00023306"/>
    </source>
</evidence>
<dbReference type="FunFam" id="3.40.250.10:FF:000021">
    <property type="entry name" value="M-phase inducer phosphatase cdc-25.2"/>
    <property type="match status" value="1"/>
</dbReference>
<keyword evidence="14" id="KW-1185">Reference proteome</keyword>
<dbReference type="PANTHER" id="PTHR10828:SF17">
    <property type="entry name" value="PROTEIN-TYROSINE-PHOSPHATASE"/>
    <property type="match status" value="1"/>
</dbReference>
<dbReference type="OrthoDB" id="26523at2759"/>
<evidence type="ECO:0000256" key="3">
    <source>
        <dbReference type="ARBA" id="ARBA00022618"/>
    </source>
</evidence>
<evidence type="ECO:0000259" key="12">
    <source>
        <dbReference type="PROSITE" id="PS50206"/>
    </source>
</evidence>
<dbReference type="Proteomes" id="UP000077266">
    <property type="component" value="Unassembled WGS sequence"/>
</dbReference>
<dbReference type="InterPro" id="IPR000751">
    <property type="entry name" value="MPI_Phosphatase"/>
</dbReference>
<evidence type="ECO:0000256" key="4">
    <source>
        <dbReference type="ARBA" id="ARBA00022776"/>
    </source>
</evidence>
<dbReference type="InParanoid" id="A0A165I3H0"/>
<keyword evidence="7 10" id="KW-0131">Cell cycle</keyword>
<keyword evidence="3 10" id="KW-0132">Cell division</keyword>
<dbReference type="GO" id="GO:0004725">
    <property type="term" value="F:protein tyrosine phosphatase activity"/>
    <property type="evidence" value="ECO:0007669"/>
    <property type="project" value="UniProtKB-UniRule"/>
</dbReference>
<dbReference type="GO" id="GO:0005737">
    <property type="term" value="C:cytoplasm"/>
    <property type="evidence" value="ECO:0007669"/>
    <property type="project" value="TreeGrafter"/>
</dbReference>
<feature type="domain" description="Rhodanese" evidence="12">
    <location>
        <begin position="112"/>
        <end position="226"/>
    </location>
</feature>
<dbReference type="InterPro" id="IPR036873">
    <property type="entry name" value="Rhodanese-like_dom_sf"/>
</dbReference>
<dbReference type="GO" id="GO:0051301">
    <property type="term" value="P:cell division"/>
    <property type="evidence" value="ECO:0007669"/>
    <property type="project" value="UniProtKB-UniRule"/>
</dbReference>
<accession>A0A165I3H0</accession>
<evidence type="ECO:0000313" key="13">
    <source>
        <dbReference type="EMBL" id="KZV92841.1"/>
    </source>
</evidence>
<dbReference type="SUPFAM" id="SSF52821">
    <property type="entry name" value="Rhodanese/Cell cycle control phosphatase"/>
    <property type="match status" value="1"/>
</dbReference>
<keyword evidence="4 10" id="KW-0498">Mitosis</keyword>
<sequence length="352" mass="38657">MAPAPAFGADLSSDDNSGDFENSSPAGAYARRQEARLVRKVDGTSDFRPLHGAGALGELDREQVKDQGTLPHFGDIEAEGKVLPCHKVKNDGLMRITPDTLHDLLDGRYDDALASFMVIDCRFDFEYAGGHIPDAVNVSTQASLDELLLEKIQPPPPSCSGDKAPKTILVFHCEMSEHRAPTLAKHLRARDRALNSASYPNIHYPEIYILEGGYRKWFGCFPNRCEPRGYVPMDHVNHQEEAENGLDQIRKTKFTRHRSYTYGDRGTSLARLPQRTSAPAGSIPFNPVATRPRRGTLSSGLDTLHEGLDSSHSGDDGPHLDDSPCPPPSKSAALRATKGRMGIERTVSSRAY</sequence>
<dbReference type="PRINTS" id="PR00716">
    <property type="entry name" value="MPIPHPHTASE"/>
</dbReference>
<dbReference type="CDD" id="cd01530">
    <property type="entry name" value="Cdc25"/>
    <property type="match status" value="1"/>
</dbReference>
<evidence type="ECO:0000313" key="14">
    <source>
        <dbReference type="Proteomes" id="UP000077266"/>
    </source>
</evidence>
<dbReference type="STRING" id="1314781.A0A165I3H0"/>
<evidence type="ECO:0000256" key="6">
    <source>
        <dbReference type="ARBA" id="ARBA00022912"/>
    </source>
</evidence>
<keyword evidence="6 10" id="KW-0904">Protein phosphatase</keyword>
<feature type="region of interest" description="Disordered" evidence="11">
    <location>
        <begin position="1"/>
        <end position="31"/>
    </location>
</feature>
<dbReference type="GO" id="GO:0010971">
    <property type="term" value="P:positive regulation of G2/M transition of mitotic cell cycle"/>
    <property type="evidence" value="ECO:0007669"/>
    <property type="project" value="TreeGrafter"/>
</dbReference>
<evidence type="ECO:0000256" key="9">
    <source>
        <dbReference type="ARBA" id="ARBA00067190"/>
    </source>
</evidence>
<feature type="region of interest" description="Disordered" evidence="11">
    <location>
        <begin position="258"/>
        <end position="339"/>
    </location>
</feature>
<evidence type="ECO:0000256" key="10">
    <source>
        <dbReference type="RuleBase" id="RU368028"/>
    </source>
</evidence>
<dbReference type="AlphaFoldDB" id="A0A165I3H0"/>
<dbReference type="Pfam" id="PF00581">
    <property type="entry name" value="Rhodanese"/>
    <property type="match status" value="1"/>
</dbReference>
<dbReference type="EC" id="3.1.3.48" evidence="2 10"/>